<proteinExistence type="predicted"/>
<sequence>PMIHHNQKSKTSFTIDDLIGNNKTSPPSLSSSSSSSSSSRTTSSSTTTANVNSTLTITNRATFRV</sequence>
<protein>
    <submittedName>
        <fullName evidence="2">Uncharacterized protein</fullName>
    </submittedName>
</protein>
<reference evidence="2" key="1">
    <citation type="submission" date="2021-02" db="EMBL/GenBank/DDBJ databases">
        <authorList>
            <person name="Nowell W R."/>
        </authorList>
    </citation>
    <scope>NUCLEOTIDE SEQUENCE</scope>
</reference>
<evidence type="ECO:0000256" key="1">
    <source>
        <dbReference type="SAM" id="MobiDB-lite"/>
    </source>
</evidence>
<dbReference type="Proteomes" id="UP000676336">
    <property type="component" value="Unassembled WGS sequence"/>
</dbReference>
<dbReference type="AlphaFoldDB" id="A0A8S2Q577"/>
<accession>A0A8S2Q577</accession>
<organism evidence="2 3">
    <name type="scientific">Rotaria magnacalcarata</name>
    <dbReference type="NCBI Taxonomy" id="392030"/>
    <lineage>
        <taxon>Eukaryota</taxon>
        <taxon>Metazoa</taxon>
        <taxon>Spiralia</taxon>
        <taxon>Gnathifera</taxon>
        <taxon>Rotifera</taxon>
        <taxon>Eurotatoria</taxon>
        <taxon>Bdelloidea</taxon>
        <taxon>Philodinida</taxon>
        <taxon>Philodinidae</taxon>
        <taxon>Rotaria</taxon>
    </lineage>
</organism>
<evidence type="ECO:0000313" key="2">
    <source>
        <dbReference type="EMBL" id="CAF4085172.1"/>
    </source>
</evidence>
<dbReference type="EMBL" id="CAJOBI010007416">
    <property type="protein sequence ID" value="CAF4085172.1"/>
    <property type="molecule type" value="Genomic_DNA"/>
</dbReference>
<feature type="compositionally biased region" description="Low complexity" evidence="1">
    <location>
        <begin position="24"/>
        <end position="58"/>
    </location>
</feature>
<name>A0A8S2Q577_9BILA</name>
<comment type="caution">
    <text evidence="2">The sequence shown here is derived from an EMBL/GenBank/DDBJ whole genome shotgun (WGS) entry which is preliminary data.</text>
</comment>
<feature type="region of interest" description="Disordered" evidence="1">
    <location>
        <begin position="1"/>
        <end position="65"/>
    </location>
</feature>
<evidence type="ECO:0000313" key="3">
    <source>
        <dbReference type="Proteomes" id="UP000676336"/>
    </source>
</evidence>
<gene>
    <name evidence="2" type="ORF">SMN809_LOCUS16536</name>
</gene>
<feature type="non-terminal residue" evidence="2">
    <location>
        <position position="1"/>
    </location>
</feature>